<dbReference type="InterPro" id="IPR005679">
    <property type="entry name" value="Ribosomal_uS12_bac"/>
</dbReference>
<evidence type="ECO:0000256" key="1">
    <source>
        <dbReference type="ARBA" id="ARBA00005657"/>
    </source>
</evidence>
<sequence>MATSLIARFGSLSLRPTPALATRNAAQINNLRPHISLLASRILLYPREIHTTSPMLATLNQVMRGARKSSKPRTKAPALNNCPQRKGVCAFVGIMKPKKPNSAKRKFARVKLTNGKTVLAYIQGEGHNLQEHSVVLIRGGRTQDLPGVRRVNCLLFRSSNLTWAVDTKSFEEHLTLVEFQTGAFRAVNTEVSFLRLSVDPSDTRNSQKA</sequence>
<comment type="caution">
    <text evidence="4">The sequence shown here is derived from an EMBL/GenBank/DDBJ whole genome shotgun (WGS) entry which is preliminary data.</text>
</comment>
<keyword evidence="5" id="KW-1185">Reference proteome</keyword>
<dbReference type="SUPFAM" id="SSF50249">
    <property type="entry name" value="Nucleic acid-binding proteins"/>
    <property type="match status" value="1"/>
</dbReference>
<proteinExistence type="inferred from homology"/>
<organism evidence="4 5">
    <name type="scientific">Ceratobasidium theobromae</name>
    <dbReference type="NCBI Taxonomy" id="1582974"/>
    <lineage>
        <taxon>Eukaryota</taxon>
        <taxon>Fungi</taxon>
        <taxon>Dikarya</taxon>
        <taxon>Basidiomycota</taxon>
        <taxon>Agaricomycotina</taxon>
        <taxon>Agaricomycetes</taxon>
        <taxon>Cantharellales</taxon>
        <taxon>Ceratobasidiaceae</taxon>
        <taxon>Ceratobasidium</taxon>
    </lineage>
</organism>
<dbReference type="Pfam" id="PF00164">
    <property type="entry name" value="Ribosom_S12_S23"/>
    <property type="match status" value="1"/>
</dbReference>
<reference evidence="4 5" key="1">
    <citation type="journal article" date="2019" name="Fungal Biol. Biotechnol.">
        <title>Draft genome sequence of fastidious pathogen Ceratobasidium theobromae, which causes vascular-streak dieback in Theobroma cacao.</title>
        <authorList>
            <person name="Ali S.S."/>
            <person name="Asman A."/>
            <person name="Shao J."/>
            <person name="Firmansyah A.P."/>
            <person name="Susilo A.W."/>
            <person name="Rosmana A."/>
            <person name="McMahon P."/>
            <person name="Junaid M."/>
            <person name="Guest D."/>
            <person name="Kheng T.Y."/>
            <person name="Meinhardt L.W."/>
            <person name="Bailey B.A."/>
        </authorList>
    </citation>
    <scope>NUCLEOTIDE SEQUENCE [LARGE SCALE GENOMIC DNA]</scope>
    <source>
        <strain evidence="4 5">CT2</strain>
    </source>
</reference>
<dbReference type="PROSITE" id="PS00055">
    <property type="entry name" value="RIBOSOMAL_S12"/>
    <property type="match status" value="1"/>
</dbReference>
<dbReference type="AlphaFoldDB" id="A0A5N5QGZ9"/>
<keyword evidence="2" id="KW-0689">Ribosomal protein</keyword>
<dbReference type="GO" id="GO:0015935">
    <property type="term" value="C:small ribosomal subunit"/>
    <property type="evidence" value="ECO:0007669"/>
    <property type="project" value="InterPro"/>
</dbReference>
<dbReference type="InterPro" id="IPR006032">
    <property type="entry name" value="Ribosomal_uS12"/>
</dbReference>
<keyword evidence="3" id="KW-0687">Ribonucleoprotein</keyword>
<comment type="similarity">
    <text evidence="1">Belongs to the universal ribosomal protein uS12 family.</text>
</comment>
<dbReference type="Gene3D" id="2.40.50.140">
    <property type="entry name" value="Nucleic acid-binding proteins"/>
    <property type="match status" value="1"/>
</dbReference>
<dbReference type="Proteomes" id="UP000383932">
    <property type="component" value="Unassembled WGS sequence"/>
</dbReference>
<dbReference type="GO" id="GO:0003735">
    <property type="term" value="F:structural constituent of ribosome"/>
    <property type="evidence" value="ECO:0007669"/>
    <property type="project" value="InterPro"/>
</dbReference>
<protein>
    <submittedName>
        <fullName evidence="4">Ribosomal s12 domain-containing protein</fullName>
    </submittedName>
</protein>
<evidence type="ECO:0000313" key="5">
    <source>
        <dbReference type="Proteomes" id="UP000383932"/>
    </source>
</evidence>
<dbReference type="EMBL" id="SSOP01000160">
    <property type="protein sequence ID" value="KAB5590567.1"/>
    <property type="molecule type" value="Genomic_DNA"/>
</dbReference>
<dbReference type="PANTHER" id="PTHR11652">
    <property type="entry name" value="30S RIBOSOMAL PROTEIN S12 FAMILY MEMBER"/>
    <property type="match status" value="1"/>
</dbReference>
<dbReference type="OrthoDB" id="361013at2759"/>
<dbReference type="PRINTS" id="PR01034">
    <property type="entry name" value="RIBOSOMALS12"/>
</dbReference>
<evidence type="ECO:0000256" key="3">
    <source>
        <dbReference type="ARBA" id="ARBA00023274"/>
    </source>
</evidence>
<dbReference type="InterPro" id="IPR012340">
    <property type="entry name" value="NA-bd_OB-fold"/>
</dbReference>
<dbReference type="CDD" id="cd03368">
    <property type="entry name" value="Ribosomal_S12"/>
    <property type="match status" value="1"/>
</dbReference>
<accession>A0A5N5QGZ9</accession>
<name>A0A5N5QGZ9_9AGAM</name>
<dbReference type="GO" id="GO:0006412">
    <property type="term" value="P:translation"/>
    <property type="evidence" value="ECO:0007669"/>
    <property type="project" value="InterPro"/>
</dbReference>
<dbReference type="NCBIfam" id="TIGR00981">
    <property type="entry name" value="rpsL_bact"/>
    <property type="match status" value="1"/>
</dbReference>
<evidence type="ECO:0000313" key="4">
    <source>
        <dbReference type="EMBL" id="KAB5590567.1"/>
    </source>
</evidence>
<gene>
    <name evidence="4" type="ORF">CTheo_5992</name>
</gene>
<dbReference type="FunFam" id="2.40.50.140:FF:000099">
    <property type="entry name" value="Ribosomal protein S12, mitochondrial"/>
    <property type="match status" value="1"/>
</dbReference>
<evidence type="ECO:0000256" key="2">
    <source>
        <dbReference type="ARBA" id="ARBA00022980"/>
    </source>
</evidence>